<dbReference type="KEGG" id="fvr:FVEG_15337"/>
<dbReference type="Proteomes" id="UP000009096">
    <property type="component" value="Chromosome 2"/>
</dbReference>
<evidence type="ECO:0000313" key="1">
    <source>
        <dbReference type="EMBL" id="EWG41741.1"/>
    </source>
</evidence>
<evidence type="ECO:0000313" key="2">
    <source>
        <dbReference type="Proteomes" id="UP000009096"/>
    </source>
</evidence>
<dbReference type="EMBL" id="CM000579">
    <property type="protein sequence ID" value="EWG41741.1"/>
    <property type="molecule type" value="Genomic_DNA"/>
</dbReference>
<accession>W7LT36</accession>
<organism evidence="1 2">
    <name type="scientific">Gibberella moniliformis (strain M3125 / FGSC 7600)</name>
    <name type="common">Maize ear and stalk rot fungus</name>
    <name type="synonym">Fusarium verticillioides</name>
    <dbReference type="NCBI Taxonomy" id="334819"/>
    <lineage>
        <taxon>Eukaryota</taxon>
        <taxon>Fungi</taxon>
        <taxon>Dikarya</taxon>
        <taxon>Ascomycota</taxon>
        <taxon>Pezizomycotina</taxon>
        <taxon>Sordariomycetes</taxon>
        <taxon>Hypocreomycetidae</taxon>
        <taxon>Hypocreales</taxon>
        <taxon>Nectriaceae</taxon>
        <taxon>Fusarium</taxon>
        <taxon>Fusarium fujikuroi species complex</taxon>
    </lineage>
</organism>
<dbReference type="VEuPathDB" id="FungiDB:FVEG_15337"/>
<dbReference type="AlphaFoldDB" id="W7LT36"/>
<dbReference type="GeneID" id="30072213"/>
<protein>
    <submittedName>
        <fullName evidence="1">Uncharacterized protein</fullName>
    </submittedName>
</protein>
<sequence length="115" mass="13122">MSCLMPQLPHRFYGTAYRITTATVRIVLVPLRGRVIQGWLVWVRRIHYPTLSVLLVFLCSAVALTNASYHTIPYYLATTMTSRVETMLWMGEKKAQAEKGPAWTVCRCLTFQVVA</sequence>
<proteinExistence type="predicted"/>
<dbReference type="RefSeq" id="XP_018747932.1">
    <property type="nucleotide sequence ID" value="XM_018904458.1"/>
</dbReference>
<reference evidence="1 2" key="1">
    <citation type="journal article" date="2010" name="Nature">
        <title>Comparative genomics reveals mobile pathogenicity chromosomes in Fusarium.</title>
        <authorList>
            <person name="Ma L.J."/>
            <person name="van der Does H.C."/>
            <person name="Borkovich K.A."/>
            <person name="Coleman J.J."/>
            <person name="Daboussi M.J."/>
            <person name="Di Pietro A."/>
            <person name="Dufresne M."/>
            <person name="Freitag M."/>
            <person name="Grabherr M."/>
            <person name="Henrissat B."/>
            <person name="Houterman P.M."/>
            <person name="Kang S."/>
            <person name="Shim W.B."/>
            <person name="Woloshuk C."/>
            <person name="Xie X."/>
            <person name="Xu J.R."/>
            <person name="Antoniw J."/>
            <person name="Baker S.E."/>
            <person name="Bluhm B.H."/>
            <person name="Breakspear A."/>
            <person name="Brown D.W."/>
            <person name="Butchko R.A."/>
            <person name="Chapman S."/>
            <person name="Coulson R."/>
            <person name="Coutinho P.M."/>
            <person name="Danchin E.G."/>
            <person name="Diener A."/>
            <person name="Gale L.R."/>
            <person name="Gardiner D.M."/>
            <person name="Goff S."/>
            <person name="Hammond-Kosack K.E."/>
            <person name="Hilburn K."/>
            <person name="Hua-Van A."/>
            <person name="Jonkers W."/>
            <person name="Kazan K."/>
            <person name="Kodira C.D."/>
            <person name="Koehrsen M."/>
            <person name="Kumar L."/>
            <person name="Lee Y.H."/>
            <person name="Li L."/>
            <person name="Manners J.M."/>
            <person name="Miranda-Saavedra D."/>
            <person name="Mukherjee M."/>
            <person name="Park G."/>
            <person name="Park J."/>
            <person name="Park S.Y."/>
            <person name="Proctor R.H."/>
            <person name="Regev A."/>
            <person name="Ruiz-Roldan M.C."/>
            <person name="Sain D."/>
            <person name="Sakthikumar S."/>
            <person name="Sykes S."/>
            <person name="Schwartz D.C."/>
            <person name="Turgeon B.G."/>
            <person name="Wapinski I."/>
            <person name="Yoder O."/>
            <person name="Young S."/>
            <person name="Zeng Q."/>
            <person name="Zhou S."/>
            <person name="Galagan J."/>
            <person name="Cuomo C.A."/>
            <person name="Kistler H.C."/>
            <person name="Rep M."/>
        </authorList>
    </citation>
    <scope>NUCLEOTIDE SEQUENCE [LARGE SCALE GENOMIC DNA]</scope>
    <source>
        <strain evidence="2">M3125 / FGSC 7600</strain>
    </source>
</reference>
<keyword evidence="2" id="KW-1185">Reference proteome</keyword>
<dbReference type="EMBL" id="DS022245">
    <property type="protein sequence ID" value="EWG41741.1"/>
    <property type="molecule type" value="Genomic_DNA"/>
</dbReference>
<name>W7LT36_GIBM7</name>
<gene>
    <name evidence="1" type="ORF">FVEG_15337</name>
</gene>